<name>A0ABM5NZ42_9CLOT</name>
<dbReference type="PANTHER" id="PTHR42870">
    <property type="entry name" value="ACETYL-COA C-ACETYLTRANSFERASE"/>
    <property type="match status" value="1"/>
</dbReference>
<evidence type="ECO:0000313" key="4">
    <source>
        <dbReference type="Proteomes" id="UP000017590"/>
    </source>
</evidence>
<evidence type="ECO:0000259" key="1">
    <source>
        <dbReference type="Pfam" id="PF00108"/>
    </source>
</evidence>
<evidence type="ECO:0000259" key="2">
    <source>
        <dbReference type="Pfam" id="PF22691"/>
    </source>
</evidence>
<evidence type="ECO:0000313" key="3">
    <source>
        <dbReference type="EMBL" id="AGY77788.1"/>
    </source>
</evidence>
<accession>A0ABM5NZ42</accession>
<dbReference type="CDD" id="cd00829">
    <property type="entry name" value="SCP-x_thiolase"/>
    <property type="match status" value="1"/>
</dbReference>
<organism evidence="3 4">
    <name type="scientific">Clostridium autoethanogenum DSM 10061</name>
    <dbReference type="NCBI Taxonomy" id="1341692"/>
    <lineage>
        <taxon>Bacteria</taxon>
        <taxon>Bacillati</taxon>
        <taxon>Bacillota</taxon>
        <taxon>Clostridia</taxon>
        <taxon>Eubacteriales</taxon>
        <taxon>Clostridiaceae</taxon>
        <taxon>Clostridium</taxon>
    </lineage>
</organism>
<gene>
    <name evidence="3" type="ORF">CAETHG_3585</name>
</gene>
<dbReference type="InterPro" id="IPR002155">
    <property type="entry name" value="Thiolase"/>
</dbReference>
<dbReference type="InterPro" id="IPR016039">
    <property type="entry name" value="Thiolase-like"/>
</dbReference>
<dbReference type="Gene3D" id="3.40.47.10">
    <property type="match status" value="1"/>
</dbReference>
<dbReference type="RefSeq" id="WP_023163257.1">
    <property type="nucleotide sequence ID" value="NC_022592.1"/>
</dbReference>
<dbReference type="EMBL" id="CP006763">
    <property type="protein sequence ID" value="AGY77788.1"/>
    <property type="molecule type" value="Genomic_DNA"/>
</dbReference>
<protein>
    <submittedName>
        <fullName evidence="3">Thiolase family protein</fullName>
    </submittedName>
</protein>
<proteinExistence type="predicted"/>
<dbReference type="InterPro" id="IPR055140">
    <property type="entry name" value="Thiolase_C_2"/>
</dbReference>
<dbReference type="InterPro" id="IPR020616">
    <property type="entry name" value="Thiolase_N"/>
</dbReference>
<keyword evidence="4" id="KW-1185">Reference proteome</keyword>
<dbReference type="SUPFAM" id="SSF53901">
    <property type="entry name" value="Thiolase-like"/>
    <property type="match status" value="2"/>
</dbReference>
<dbReference type="Pfam" id="PF00108">
    <property type="entry name" value="Thiolase_N"/>
    <property type="match status" value="1"/>
</dbReference>
<sequence>MKEKLKRAAIVGIGTTAKPGNIHPYKTWKDLVADAAYEAIGDAKGLKPRDIDGGVIAYHGEGVNEQGGIGGSVADLLGIAPAPVFPHSMNCSGSAVALNTGWEMIASGKYKRVLVMGFEKEGDNINYTENINISFDTEYDYMFGFRHRDGFELMSNYYMKHYGYEDYTSYAAMSYAAHTYGRMNPKASVYGKPMPEFESLKNANSCFSMMGEGAAAAILVPEEDAYLYTDKPVFIEGISLACTSHYIAHRVGEPPMGPDFPEGLKKEETYGQSVALIAAARDAYDMAGITAKDIDVAQVYDLTAGSFWFLDGLGITKFGEGGRYFIEGKAMLDGGAVPINTDGGNIARGHASGADGLNQVIEDVVQLRGDAGERQVKDAKVGVAACVGSAFAHMTVVVLTNDKFKRKEA</sequence>
<dbReference type="Proteomes" id="UP000017590">
    <property type="component" value="Chromosome"/>
</dbReference>
<reference evidence="4" key="1">
    <citation type="journal article" date="2014" name="Biotechnol. Biofuels">
        <title>Comparison of single-molecule sequencing and hybrid approaches for finishing the genome of Clostridium autoethanogenum and analysis of CRISPR systems in industrial relevant Clostridia.</title>
        <authorList>
            <person name="Brown S.D."/>
            <person name="Nagaraju S."/>
            <person name="Utturkar S."/>
            <person name="De Tissera S."/>
            <person name="Segovia S."/>
            <person name="Mitchell W."/>
            <person name="Land M.L."/>
            <person name="Dassanayake A."/>
            <person name="Kopke M."/>
        </authorList>
    </citation>
    <scope>NUCLEOTIDE SEQUENCE [LARGE SCALE GENOMIC DNA]</scope>
    <source>
        <strain evidence="4">DSM 10061</strain>
    </source>
</reference>
<dbReference type="Pfam" id="PF22691">
    <property type="entry name" value="Thiolase_C_1"/>
    <property type="match status" value="1"/>
</dbReference>
<feature type="domain" description="Thiolase N-terminal" evidence="1">
    <location>
        <begin position="27"/>
        <end position="152"/>
    </location>
</feature>
<feature type="domain" description="Thiolase C-terminal" evidence="2">
    <location>
        <begin position="274"/>
        <end position="400"/>
    </location>
</feature>
<dbReference type="PANTHER" id="PTHR42870:SF1">
    <property type="entry name" value="NON-SPECIFIC LIPID-TRANSFER PROTEIN-LIKE 2"/>
    <property type="match status" value="1"/>
</dbReference>
<dbReference type="PIRSF" id="PIRSF000429">
    <property type="entry name" value="Ac-CoA_Ac_transf"/>
    <property type="match status" value="1"/>
</dbReference>